<dbReference type="PROSITE" id="PS00837">
    <property type="entry name" value="ALADH_PNT_2"/>
    <property type="match status" value="1"/>
</dbReference>
<dbReference type="PATRIC" id="fig|679936.5.peg.1091"/>
<feature type="binding site" evidence="9">
    <location>
        <position position="132"/>
    </location>
    <ligand>
        <name>NAD(+)</name>
        <dbReference type="ChEBI" id="CHEBI:57540"/>
    </ligand>
</feature>
<dbReference type="EC" id="1.4.1.1" evidence="3 6"/>
<dbReference type="SUPFAM" id="SSF51735">
    <property type="entry name" value="NAD(P)-binding Rossmann-fold domains"/>
    <property type="match status" value="1"/>
</dbReference>
<feature type="domain" description="Alanine dehydrogenase/pyridine nucleotide transhydrogenase NAD(H)-binding" evidence="10">
    <location>
        <begin position="147"/>
        <end position="296"/>
    </location>
</feature>
<dbReference type="InterPro" id="IPR008143">
    <property type="entry name" value="Ala_DH/PNT_CS2"/>
</dbReference>
<proteinExistence type="inferred from homology"/>
<evidence type="ECO:0000313" key="13">
    <source>
        <dbReference type="Proteomes" id="UP000005439"/>
    </source>
</evidence>
<evidence type="ECO:0000259" key="11">
    <source>
        <dbReference type="SMART" id="SM01003"/>
    </source>
</evidence>
<evidence type="ECO:0000259" key="10">
    <source>
        <dbReference type="SMART" id="SM01002"/>
    </source>
</evidence>
<dbReference type="PANTHER" id="PTHR42795">
    <property type="entry name" value="ALANINE DEHYDROGENASE"/>
    <property type="match status" value="1"/>
</dbReference>
<reference evidence="13" key="1">
    <citation type="submission" date="2011-12" db="EMBL/GenBank/DDBJ databases">
        <title>The complete genome of chromosome of Sulfobacillus acidophilus DSM 10332.</title>
        <authorList>
            <person name="Lucas S."/>
            <person name="Han J."/>
            <person name="Lapidus A."/>
            <person name="Bruce D."/>
            <person name="Goodwin L."/>
            <person name="Pitluck S."/>
            <person name="Peters L."/>
            <person name="Kyrpides N."/>
            <person name="Mavromatis K."/>
            <person name="Ivanova N."/>
            <person name="Mikhailova N."/>
            <person name="Chertkov O."/>
            <person name="Saunders E."/>
            <person name="Detter J.C."/>
            <person name="Tapia R."/>
            <person name="Han C."/>
            <person name="Land M."/>
            <person name="Hauser L."/>
            <person name="Markowitz V."/>
            <person name="Cheng J.-F."/>
            <person name="Hugenholtz P."/>
            <person name="Woyke T."/>
            <person name="Wu D."/>
            <person name="Pukall R."/>
            <person name="Gehrich-Schroeter G."/>
            <person name="Schneider S."/>
            <person name="Klenk H.-P."/>
            <person name="Eisen J.A."/>
        </authorList>
    </citation>
    <scope>NUCLEOTIDE SEQUENCE [LARGE SCALE GENOMIC DNA]</scope>
    <source>
        <strain evidence="13">ATCC 700253 / DSM 10332 / NAL</strain>
    </source>
</reference>
<evidence type="ECO:0000256" key="7">
    <source>
        <dbReference type="PIRSR" id="PIRSR000183-1"/>
    </source>
</evidence>
<evidence type="ECO:0000256" key="3">
    <source>
        <dbReference type="ARBA" id="ARBA00012897"/>
    </source>
</evidence>
<dbReference type="AlphaFoldDB" id="G8TTF3"/>
<evidence type="ECO:0000256" key="5">
    <source>
        <dbReference type="ARBA" id="ARBA00023027"/>
    </source>
</evidence>
<dbReference type="HOGENOM" id="CLU_003376_3_0_9"/>
<feature type="binding site" evidence="9">
    <location>
        <begin position="265"/>
        <end position="268"/>
    </location>
    <ligand>
        <name>NAD(+)</name>
        <dbReference type="ChEBI" id="CHEBI:57540"/>
    </ligand>
</feature>
<dbReference type="InterPro" id="IPR036291">
    <property type="entry name" value="NAD(P)-bd_dom_sf"/>
</dbReference>
<dbReference type="GO" id="GO:0005886">
    <property type="term" value="C:plasma membrane"/>
    <property type="evidence" value="ECO:0007669"/>
    <property type="project" value="TreeGrafter"/>
</dbReference>
<comment type="catalytic activity">
    <reaction evidence="6">
        <text>L-alanine + NAD(+) + H2O = pyruvate + NH4(+) + NADH + H(+)</text>
        <dbReference type="Rhea" id="RHEA:18405"/>
        <dbReference type="ChEBI" id="CHEBI:15361"/>
        <dbReference type="ChEBI" id="CHEBI:15377"/>
        <dbReference type="ChEBI" id="CHEBI:15378"/>
        <dbReference type="ChEBI" id="CHEBI:28938"/>
        <dbReference type="ChEBI" id="CHEBI:57540"/>
        <dbReference type="ChEBI" id="CHEBI:57945"/>
        <dbReference type="ChEBI" id="CHEBI:57972"/>
        <dbReference type="EC" id="1.4.1.1"/>
    </reaction>
</comment>
<evidence type="ECO:0000256" key="4">
    <source>
        <dbReference type="ARBA" id="ARBA00023002"/>
    </source>
</evidence>
<organism evidence="12 13">
    <name type="scientific">Sulfobacillus acidophilus (strain ATCC 700253 / DSM 10332 / NAL)</name>
    <dbReference type="NCBI Taxonomy" id="679936"/>
    <lineage>
        <taxon>Bacteria</taxon>
        <taxon>Bacillati</taxon>
        <taxon>Bacillota</taxon>
        <taxon>Clostridia</taxon>
        <taxon>Eubacteriales</taxon>
        <taxon>Clostridiales Family XVII. Incertae Sedis</taxon>
        <taxon>Sulfobacillus</taxon>
    </lineage>
</organism>
<name>G8TTF3_SULAD</name>
<gene>
    <name evidence="12" type="ordered locus">Sulac_1033</name>
</gene>
<dbReference type="GO" id="GO:0000286">
    <property type="term" value="F:alanine dehydrogenase activity"/>
    <property type="evidence" value="ECO:0007669"/>
    <property type="project" value="UniProtKB-UniRule"/>
</dbReference>
<dbReference type="Proteomes" id="UP000005439">
    <property type="component" value="Chromosome"/>
</dbReference>
<feature type="binding site" evidence="9">
    <location>
        <position position="278"/>
    </location>
    <ligand>
        <name>NAD(+)</name>
        <dbReference type="ChEBI" id="CHEBI:57540"/>
    </ligand>
</feature>
<feature type="binding site" evidence="9">
    <location>
        <position position="196"/>
    </location>
    <ligand>
        <name>NAD(+)</name>
        <dbReference type="ChEBI" id="CHEBI:57540"/>
    </ligand>
</feature>
<feature type="binding site" evidence="8">
    <location>
        <position position="15"/>
    </location>
    <ligand>
        <name>substrate</name>
    </ligand>
</feature>
<feature type="active site" description="Proton donor/acceptor" evidence="7">
    <location>
        <position position="268"/>
    </location>
</feature>
<dbReference type="SUPFAM" id="SSF52283">
    <property type="entry name" value="Formate/glycerate dehydrogenase catalytic domain-like"/>
    <property type="match status" value="1"/>
</dbReference>
<dbReference type="Gene3D" id="3.40.50.720">
    <property type="entry name" value="NAD(P)-binding Rossmann-like Domain"/>
    <property type="match status" value="2"/>
</dbReference>
<evidence type="ECO:0000256" key="1">
    <source>
        <dbReference type="ARBA" id="ARBA00005206"/>
    </source>
</evidence>
<reference evidence="12 13" key="2">
    <citation type="journal article" date="2012" name="Stand. Genomic Sci.">
        <title>Complete genome sequence of the moderately thermophilic mineral-sulfide-oxidizing firmicute Sulfobacillus acidophilus type strain (NAL(T)).</title>
        <authorList>
            <person name="Anderson I."/>
            <person name="Chertkov O."/>
            <person name="Chen A."/>
            <person name="Saunders E."/>
            <person name="Lapidus A."/>
            <person name="Nolan M."/>
            <person name="Lucas S."/>
            <person name="Hammon N."/>
            <person name="Deshpande S."/>
            <person name="Cheng J.F."/>
            <person name="Han C."/>
            <person name="Tapia R."/>
            <person name="Goodwin L.A."/>
            <person name="Pitluck S."/>
            <person name="Liolios K."/>
            <person name="Pagani I."/>
            <person name="Ivanova N."/>
            <person name="Mikhailova N."/>
            <person name="Pati A."/>
            <person name="Palaniappan K."/>
            <person name="Land M."/>
            <person name="Pan C."/>
            <person name="Rohde M."/>
            <person name="Pukall R."/>
            <person name="Goker M."/>
            <person name="Detter J.C."/>
            <person name="Woyke T."/>
            <person name="Bristow J."/>
            <person name="Eisen J.A."/>
            <person name="Markowitz V."/>
            <person name="Hugenholtz P."/>
            <person name="Kyrpides N.C."/>
            <person name="Klenk H.P."/>
            <person name="Mavromatis K."/>
        </authorList>
    </citation>
    <scope>NUCLEOTIDE SEQUENCE [LARGE SCALE GENOMIC DNA]</scope>
    <source>
        <strain evidence="13">ATCC 700253 / DSM 10332 / NAL</strain>
    </source>
</reference>
<keyword evidence="4 6" id="KW-0560">Oxidoreductase</keyword>
<feature type="binding site" evidence="9">
    <location>
        <position position="201"/>
    </location>
    <ligand>
        <name>NAD(+)</name>
        <dbReference type="ChEBI" id="CHEBI:57540"/>
    </ligand>
</feature>
<dbReference type="PANTHER" id="PTHR42795:SF1">
    <property type="entry name" value="ALANINE DEHYDROGENASE"/>
    <property type="match status" value="1"/>
</dbReference>
<dbReference type="PIRSF" id="PIRSF000183">
    <property type="entry name" value="Alanine_dh"/>
    <property type="match status" value="1"/>
</dbReference>
<dbReference type="NCBIfam" id="TIGR00518">
    <property type="entry name" value="alaDH"/>
    <property type="match status" value="1"/>
</dbReference>
<dbReference type="Pfam" id="PF05222">
    <property type="entry name" value="AlaDh_PNT_N"/>
    <property type="match status" value="1"/>
</dbReference>
<accession>G8TTF3</accession>
<dbReference type="GO" id="GO:0000166">
    <property type="term" value="F:nucleotide binding"/>
    <property type="evidence" value="ECO:0007669"/>
    <property type="project" value="UniProtKB-KW"/>
</dbReference>
<dbReference type="InterPro" id="IPR007886">
    <property type="entry name" value="AlaDH/PNT_N"/>
</dbReference>
<comment type="similarity">
    <text evidence="2 6">Belongs to the AlaDH/PNT family.</text>
</comment>
<dbReference type="GO" id="GO:0042853">
    <property type="term" value="P:L-alanine catabolic process"/>
    <property type="evidence" value="ECO:0007669"/>
    <property type="project" value="UniProtKB-UniPathway"/>
</dbReference>
<dbReference type="InterPro" id="IPR008141">
    <property type="entry name" value="Ala_DH"/>
</dbReference>
<dbReference type="EMBL" id="CP003179">
    <property type="protein sequence ID" value="AEW04533.1"/>
    <property type="molecule type" value="Genomic_DNA"/>
</dbReference>
<keyword evidence="9" id="KW-0547">Nucleotide-binding</keyword>
<evidence type="ECO:0000256" key="6">
    <source>
        <dbReference type="PIRNR" id="PIRNR000183"/>
    </source>
</evidence>
<feature type="binding site" evidence="8">
    <location>
        <position position="73"/>
    </location>
    <ligand>
        <name>substrate</name>
    </ligand>
</feature>
<feature type="binding site" evidence="9">
    <location>
        <begin position="237"/>
        <end position="238"/>
    </location>
    <ligand>
        <name>NAD(+)</name>
        <dbReference type="ChEBI" id="CHEBI:57540"/>
    </ligand>
</feature>
<dbReference type="InterPro" id="IPR007698">
    <property type="entry name" value="AlaDH/PNT_NAD(H)-bd"/>
</dbReference>
<comment type="pathway">
    <text evidence="1">Amino-acid degradation; L-alanine degradation via dehydrogenase pathway; NH(3) and pyruvate from L-alanine: step 1/1.</text>
</comment>
<keyword evidence="13" id="KW-1185">Reference proteome</keyword>
<feature type="active site" description="Proton donor/acceptor" evidence="7">
    <location>
        <position position="94"/>
    </location>
</feature>
<sequence>MKIGVPKEIKTYENRVALTPSGVAALTQAGHQVLVETSAGSACGYPDEQYRRAGAQMTTAAEAWSADLVVKVKEPQPVEYGYFRPNLMLFTYLHLAAAPDLADALMAEGVTAIGYETVQDAEGRLPLLAPMSEIAGRLAPQLGAQYLENHQGGLGILISGVPGVPAAHVVIVGGGTVGTAAAKMAVGMGARVSILDINPNRLAWLDDVFGSRIQTLWAHPAALGDAVRSADIVIGAVLVPGDRAPKVVTTEMVQQMTAGSVIVDVAIDQGGCVETIDRATTHENPTYTRFGVTHYAVANIPGSVARTATQALTNVTLPYVIALSRGLTGALQERPELRSGINIADGRITHAAVAKALDRAYHPLTL</sequence>
<dbReference type="KEGG" id="sap:Sulac_1033"/>
<evidence type="ECO:0000256" key="8">
    <source>
        <dbReference type="PIRSR" id="PIRSR000183-2"/>
    </source>
</evidence>
<evidence type="ECO:0000256" key="2">
    <source>
        <dbReference type="ARBA" id="ARBA00005689"/>
    </source>
</evidence>
<feature type="domain" description="Alanine dehydrogenase/pyridine nucleotide transhydrogenase N-terminal" evidence="11">
    <location>
        <begin position="4"/>
        <end position="135"/>
    </location>
</feature>
<dbReference type="Pfam" id="PF01262">
    <property type="entry name" value="AlaDh_PNT_C"/>
    <property type="match status" value="1"/>
</dbReference>
<dbReference type="UniPathway" id="UPA00527">
    <property type="reaction ID" value="UER00585"/>
</dbReference>
<dbReference type="FunFam" id="3.40.50.720:FF:000049">
    <property type="entry name" value="Alanine dehydrogenase"/>
    <property type="match status" value="1"/>
</dbReference>
<dbReference type="CDD" id="cd05305">
    <property type="entry name" value="L-AlaDH"/>
    <property type="match status" value="1"/>
</dbReference>
<keyword evidence="5 6" id="KW-0520">NAD</keyword>
<evidence type="ECO:0000313" key="12">
    <source>
        <dbReference type="EMBL" id="AEW04533.1"/>
    </source>
</evidence>
<protein>
    <recommendedName>
        <fullName evidence="3 6">Alanine dehydrogenase</fullName>
        <ecNumber evidence="3 6">1.4.1.1</ecNumber>
    </recommendedName>
</protein>
<dbReference type="SMART" id="SM01002">
    <property type="entry name" value="AlaDh_PNT_C"/>
    <property type="match status" value="1"/>
</dbReference>
<evidence type="ECO:0000256" key="9">
    <source>
        <dbReference type="PIRSR" id="PIRSR000183-3"/>
    </source>
</evidence>
<dbReference type="SMART" id="SM01003">
    <property type="entry name" value="AlaDh_PNT_N"/>
    <property type="match status" value="1"/>
</dbReference>
<dbReference type="STRING" id="679936.Sulac_1033"/>